<organism evidence="3 4">
    <name type="scientific">Tranquillimonas alkanivorans</name>
    <dbReference type="NCBI Taxonomy" id="441119"/>
    <lineage>
        <taxon>Bacteria</taxon>
        <taxon>Pseudomonadati</taxon>
        <taxon>Pseudomonadota</taxon>
        <taxon>Alphaproteobacteria</taxon>
        <taxon>Rhodobacterales</taxon>
        <taxon>Roseobacteraceae</taxon>
        <taxon>Tranquillimonas</taxon>
    </lineage>
</organism>
<dbReference type="RefSeq" id="WP_177215336.1">
    <property type="nucleotide sequence ID" value="NZ_FOXA01000059.1"/>
</dbReference>
<accession>A0A1I5WVJ7</accession>
<gene>
    <name evidence="3" type="ORF">SAMN04488047_1596</name>
</gene>
<protein>
    <submittedName>
        <fullName evidence="3">Mu transposase, C-terminal</fullName>
    </submittedName>
</protein>
<dbReference type="InterPro" id="IPR015378">
    <property type="entry name" value="Transposase-like_Mu_C"/>
</dbReference>
<dbReference type="AlphaFoldDB" id="A0A1I5WVJ7"/>
<keyword evidence="4" id="KW-1185">Reference proteome</keyword>
<name>A0A1I5WVJ7_9RHOB</name>
<evidence type="ECO:0000313" key="4">
    <source>
        <dbReference type="Proteomes" id="UP000199356"/>
    </source>
</evidence>
<sequence length="240" mass="26637">MNEGNFPVRALPDLRSRRLAFGMEVTRKVSKAGIVVMGVHYQSDDLISFWLMPGSKTVKVRWDPENLGAIEVHLDGAWREVKAVHERFEGVNLHVWVQARKALRAKSASRKAWEEEIVYKAIDDIEALVREKSVAFGLIDTSISDARLKHLEATLFSGFTTVPDRRLQSDGQDMGQIITPKPPSFDRTHALEPNAAQAVDLGQPTAGSPGKAVRRPNSPSQAPKPASKATWLPRALDEDQ</sequence>
<feature type="domain" description="Transposase-like Mu C-terminal" evidence="2">
    <location>
        <begin position="21"/>
        <end position="76"/>
    </location>
</feature>
<reference evidence="3 4" key="1">
    <citation type="submission" date="2016-10" db="EMBL/GenBank/DDBJ databases">
        <authorList>
            <person name="de Groot N.N."/>
        </authorList>
    </citation>
    <scope>NUCLEOTIDE SEQUENCE [LARGE SCALE GENOMIC DNA]</scope>
    <source>
        <strain evidence="3 4">DSM 19547</strain>
    </source>
</reference>
<proteinExistence type="predicted"/>
<dbReference type="Proteomes" id="UP000199356">
    <property type="component" value="Unassembled WGS sequence"/>
</dbReference>
<evidence type="ECO:0000256" key="1">
    <source>
        <dbReference type="SAM" id="MobiDB-lite"/>
    </source>
</evidence>
<evidence type="ECO:0000259" key="2">
    <source>
        <dbReference type="Pfam" id="PF09299"/>
    </source>
</evidence>
<evidence type="ECO:0000313" key="3">
    <source>
        <dbReference type="EMBL" id="SFQ23536.1"/>
    </source>
</evidence>
<dbReference type="Pfam" id="PF09299">
    <property type="entry name" value="Mu-transpos_C"/>
    <property type="match status" value="1"/>
</dbReference>
<dbReference type="STRING" id="441119.SAMN04488047_1596"/>
<feature type="region of interest" description="Disordered" evidence="1">
    <location>
        <begin position="164"/>
        <end position="240"/>
    </location>
</feature>
<dbReference type="EMBL" id="FOXA01000059">
    <property type="protein sequence ID" value="SFQ23536.1"/>
    <property type="molecule type" value="Genomic_DNA"/>
</dbReference>